<keyword evidence="3" id="KW-1185">Reference proteome</keyword>
<dbReference type="InterPro" id="IPR001251">
    <property type="entry name" value="CRAL-TRIO_dom"/>
</dbReference>
<proteinExistence type="predicted"/>
<dbReference type="PRINTS" id="PR00180">
    <property type="entry name" value="CRETINALDHBP"/>
</dbReference>
<dbReference type="EMBL" id="MPUH01000527">
    <property type="protein sequence ID" value="OMJ78324.1"/>
    <property type="molecule type" value="Genomic_DNA"/>
</dbReference>
<dbReference type="CDD" id="cd00170">
    <property type="entry name" value="SEC14"/>
    <property type="match status" value="1"/>
</dbReference>
<dbReference type="SUPFAM" id="SSF46938">
    <property type="entry name" value="CRAL/TRIO N-terminal domain"/>
    <property type="match status" value="1"/>
</dbReference>
<dbReference type="SMART" id="SM00516">
    <property type="entry name" value="SEC14"/>
    <property type="match status" value="1"/>
</dbReference>
<dbReference type="InterPro" id="IPR011074">
    <property type="entry name" value="CRAL/TRIO_N_dom"/>
</dbReference>
<dbReference type="SMART" id="SM01100">
    <property type="entry name" value="CRAL_TRIO_N"/>
    <property type="match status" value="1"/>
</dbReference>
<dbReference type="InterPro" id="IPR051026">
    <property type="entry name" value="PI/PC_transfer"/>
</dbReference>
<dbReference type="InterPro" id="IPR036273">
    <property type="entry name" value="CRAL/TRIO_N_dom_sf"/>
</dbReference>
<feature type="domain" description="CRAL-TRIO" evidence="1">
    <location>
        <begin position="80"/>
        <end position="254"/>
    </location>
</feature>
<comment type="caution">
    <text evidence="2">The sequence shown here is derived from an EMBL/GenBank/DDBJ whole genome shotgun (WGS) entry which is preliminary data.</text>
</comment>
<name>A0A1R2BNP3_9CILI</name>
<dbReference type="AlphaFoldDB" id="A0A1R2BNP3"/>
<evidence type="ECO:0000313" key="2">
    <source>
        <dbReference type="EMBL" id="OMJ78324.1"/>
    </source>
</evidence>
<protein>
    <recommendedName>
        <fullName evidence="1">CRAL-TRIO domain-containing protein</fullName>
    </recommendedName>
</protein>
<dbReference type="PROSITE" id="PS50191">
    <property type="entry name" value="CRAL_TRIO"/>
    <property type="match status" value="1"/>
</dbReference>
<dbReference type="SUPFAM" id="SSF52087">
    <property type="entry name" value="CRAL/TRIO domain"/>
    <property type="match status" value="1"/>
</dbReference>
<dbReference type="PANTHER" id="PTHR45657">
    <property type="entry name" value="CRAL-TRIO DOMAIN-CONTAINING PROTEIN YKL091C-RELATED"/>
    <property type="match status" value="1"/>
</dbReference>
<dbReference type="InterPro" id="IPR036865">
    <property type="entry name" value="CRAL-TRIO_dom_sf"/>
</dbReference>
<dbReference type="PANTHER" id="PTHR45657:SF1">
    <property type="entry name" value="CRAL-TRIO DOMAIN-CONTAINING PROTEIN YKL091C-RELATED"/>
    <property type="match status" value="1"/>
</dbReference>
<sequence length="280" mass="32745">MEARRAQEMPSLLDNLTPEERKTLDQFREAVPVKAHDHVLARFLRARKFVFEKSLEMYNNYLKWRIDQRVDEVASYDFPEFQTVKSIYPHGFHKTDRLGRSIYIERLGNLDINHLFSITTDERMIRYYIREYESMIKLRIPACSIAAGCLIEQTFTILDLGGSSTKLMKKNVYNFVKLASGMAQDFYPEILGKMFIINTPMLFSVAWKIIKPWLDERTQKKISTEGSKYQVKLLEYVAPENLPDFFGGTCRCEEGCLMSDAGPWKDPEILRRLQEADIQI</sequence>
<organism evidence="2 3">
    <name type="scientific">Stentor coeruleus</name>
    <dbReference type="NCBI Taxonomy" id="5963"/>
    <lineage>
        <taxon>Eukaryota</taxon>
        <taxon>Sar</taxon>
        <taxon>Alveolata</taxon>
        <taxon>Ciliophora</taxon>
        <taxon>Postciliodesmatophora</taxon>
        <taxon>Heterotrichea</taxon>
        <taxon>Heterotrichida</taxon>
        <taxon>Stentoridae</taxon>
        <taxon>Stentor</taxon>
    </lineage>
</organism>
<gene>
    <name evidence="2" type="ORF">SteCoe_21879</name>
</gene>
<reference evidence="2 3" key="1">
    <citation type="submission" date="2016-11" db="EMBL/GenBank/DDBJ databases">
        <title>The macronuclear genome of Stentor coeruleus: a giant cell with tiny introns.</title>
        <authorList>
            <person name="Slabodnick M."/>
            <person name="Ruby J.G."/>
            <person name="Reiff S.B."/>
            <person name="Swart E.C."/>
            <person name="Gosai S."/>
            <person name="Prabakaran S."/>
            <person name="Witkowska E."/>
            <person name="Larue G.E."/>
            <person name="Fisher S."/>
            <person name="Freeman R.M."/>
            <person name="Gunawardena J."/>
            <person name="Chu W."/>
            <person name="Stover N.A."/>
            <person name="Gregory B.D."/>
            <person name="Nowacki M."/>
            <person name="Derisi J."/>
            <person name="Roy S.W."/>
            <person name="Marshall W.F."/>
            <person name="Sood P."/>
        </authorList>
    </citation>
    <scope>NUCLEOTIDE SEQUENCE [LARGE SCALE GENOMIC DNA]</scope>
    <source>
        <strain evidence="2">WM001</strain>
    </source>
</reference>
<dbReference type="Proteomes" id="UP000187209">
    <property type="component" value="Unassembled WGS sequence"/>
</dbReference>
<dbReference type="Gene3D" id="3.40.525.10">
    <property type="entry name" value="CRAL-TRIO lipid binding domain"/>
    <property type="match status" value="1"/>
</dbReference>
<dbReference type="Gene3D" id="1.10.8.20">
    <property type="entry name" value="N-terminal domain of phosphatidylinositol transfer protein sec14p"/>
    <property type="match status" value="1"/>
</dbReference>
<evidence type="ECO:0000259" key="1">
    <source>
        <dbReference type="PROSITE" id="PS50191"/>
    </source>
</evidence>
<dbReference type="OrthoDB" id="1434354at2759"/>
<evidence type="ECO:0000313" key="3">
    <source>
        <dbReference type="Proteomes" id="UP000187209"/>
    </source>
</evidence>
<accession>A0A1R2BNP3</accession>
<dbReference type="Pfam" id="PF00650">
    <property type="entry name" value="CRAL_TRIO"/>
    <property type="match status" value="1"/>
</dbReference>